<dbReference type="Proteomes" id="UP000194161">
    <property type="component" value="Chromosome"/>
</dbReference>
<evidence type="ECO:0000256" key="2">
    <source>
        <dbReference type="SAM" id="MobiDB-lite"/>
    </source>
</evidence>
<dbReference type="KEGG" id="bgm:CAL15_03735"/>
<dbReference type="STRING" id="463040.CAL15_03735"/>
<dbReference type="RefSeq" id="WP_086077351.1">
    <property type="nucleotide sequence ID" value="NZ_CP021111.1"/>
</dbReference>
<evidence type="ECO:0000313" key="3">
    <source>
        <dbReference type="EMBL" id="ARP93570.1"/>
    </source>
</evidence>
<gene>
    <name evidence="3" type="ORF">CAL15_03735</name>
</gene>
<proteinExistence type="predicted"/>
<feature type="coiled-coil region" evidence="1">
    <location>
        <begin position="22"/>
        <end position="52"/>
    </location>
</feature>
<keyword evidence="1" id="KW-0175">Coiled coil</keyword>
<dbReference type="EMBL" id="CP021111">
    <property type="protein sequence ID" value="ARP93570.1"/>
    <property type="molecule type" value="Genomic_DNA"/>
</dbReference>
<evidence type="ECO:0000313" key="4">
    <source>
        <dbReference type="Proteomes" id="UP000194161"/>
    </source>
</evidence>
<evidence type="ECO:0000256" key="1">
    <source>
        <dbReference type="SAM" id="Coils"/>
    </source>
</evidence>
<accession>A0A1W6Z8V2</accession>
<protein>
    <submittedName>
        <fullName evidence="3">Type III secretion protein</fullName>
    </submittedName>
</protein>
<feature type="compositionally biased region" description="Basic and acidic residues" evidence="2">
    <location>
        <begin position="153"/>
        <end position="168"/>
    </location>
</feature>
<organism evidence="3 4">
    <name type="scientific">Bordetella genomosp. 13</name>
    <dbReference type="NCBI Taxonomy" id="463040"/>
    <lineage>
        <taxon>Bacteria</taxon>
        <taxon>Pseudomonadati</taxon>
        <taxon>Pseudomonadota</taxon>
        <taxon>Betaproteobacteria</taxon>
        <taxon>Burkholderiales</taxon>
        <taxon>Alcaligenaceae</taxon>
        <taxon>Bordetella</taxon>
    </lineage>
</organism>
<feature type="region of interest" description="Disordered" evidence="2">
    <location>
        <begin position="142"/>
        <end position="168"/>
    </location>
</feature>
<dbReference type="OrthoDB" id="8912010at2"/>
<keyword evidence="4" id="KW-1185">Reference proteome</keyword>
<dbReference type="InterPro" id="IPR053716">
    <property type="entry name" value="Flag_assembly_chemotaxis_eff"/>
</dbReference>
<dbReference type="AlphaFoldDB" id="A0A1W6Z8V2"/>
<sequence>MSVFKELLAIKRFREGQAELAVSRQRQLHADAEAARERAEQSLRQYRQWAQQRETDMYQDLCSRTVRVREIEDVLLGVSDLRQGEQREADQVDQARKQLEREAEALVARRKDHRDASKMTEKFVELAQLHLDAHLKELERKEDLEMEEAASVARDRDDWEQHEEYEPA</sequence>
<reference evidence="3 4" key="1">
    <citation type="submission" date="2017-05" db="EMBL/GenBank/DDBJ databases">
        <title>Complete and WGS of Bordetella genogroups.</title>
        <authorList>
            <person name="Spilker T."/>
            <person name="LiPuma J."/>
        </authorList>
    </citation>
    <scope>NUCLEOTIDE SEQUENCE [LARGE SCALE GENOMIC DNA]</scope>
    <source>
        <strain evidence="3 4">AU7206</strain>
    </source>
</reference>
<dbReference type="Gene3D" id="1.10.287.1700">
    <property type="match status" value="1"/>
</dbReference>
<dbReference type="InterPro" id="IPR009929">
    <property type="entry name" value="T3SS_YscO"/>
</dbReference>
<dbReference type="Pfam" id="PF07321">
    <property type="entry name" value="YscO"/>
    <property type="match status" value="1"/>
</dbReference>
<name>A0A1W6Z8V2_9BORD</name>